<feature type="transmembrane region" description="Helical" evidence="2">
    <location>
        <begin position="154"/>
        <end position="176"/>
    </location>
</feature>
<keyword evidence="2" id="KW-1133">Transmembrane helix</keyword>
<protein>
    <recommendedName>
        <fullName evidence="6">Gram-positive cocci surface proteins LPxTG domain-containing protein</fullName>
    </recommendedName>
</protein>
<dbReference type="EMBL" id="JACRUO010000001">
    <property type="protein sequence ID" value="MBD3689767.1"/>
    <property type="molecule type" value="Genomic_DNA"/>
</dbReference>
<keyword evidence="5" id="KW-1185">Reference proteome</keyword>
<dbReference type="AlphaFoldDB" id="A0A8I0KRV1"/>
<evidence type="ECO:0000313" key="5">
    <source>
        <dbReference type="Proteomes" id="UP000627538"/>
    </source>
</evidence>
<evidence type="ECO:0008006" key="6">
    <source>
        <dbReference type="Google" id="ProtNLM"/>
    </source>
</evidence>
<feature type="compositionally biased region" description="Pro residues" evidence="1">
    <location>
        <begin position="65"/>
        <end position="91"/>
    </location>
</feature>
<feature type="region of interest" description="Disordered" evidence="1">
    <location>
        <begin position="29"/>
        <end position="130"/>
    </location>
</feature>
<gene>
    <name evidence="4" type="ORF">H8R10_05945</name>
</gene>
<evidence type="ECO:0000256" key="3">
    <source>
        <dbReference type="SAM" id="SignalP"/>
    </source>
</evidence>
<feature type="chain" id="PRO_5038394177" description="Gram-positive cocci surface proteins LPxTG domain-containing protein" evidence="3">
    <location>
        <begin position="23"/>
        <end position="189"/>
    </location>
</feature>
<organism evidence="4 5">
    <name type="scientific">Nanchangia anserum</name>
    <dbReference type="NCBI Taxonomy" id="2692125"/>
    <lineage>
        <taxon>Bacteria</taxon>
        <taxon>Bacillati</taxon>
        <taxon>Actinomycetota</taxon>
        <taxon>Actinomycetes</taxon>
        <taxon>Actinomycetales</taxon>
        <taxon>Actinomycetaceae</taxon>
        <taxon>Nanchangia</taxon>
    </lineage>
</organism>
<dbReference type="RefSeq" id="WP_191071791.1">
    <property type="nucleotide sequence ID" value="NZ_CP060506.1"/>
</dbReference>
<name>A0A8I0KRV1_9ACTO</name>
<keyword evidence="3" id="KW-0732">Signal</keyword>
<proteinExistence type="predicted"/>
<accession>A0A8I0KRV1</accession>
<sequence length="189" mass="19111">MKNLSHSLAVFALTATITGALTVPAYTATLTPEGDQPGTRIAASDTTDPAPDPAPTPGTGTTTPAPNPDPDPAPAPEPEPTPEPAPKPEPSTPTTGNTGNTGNTGTVTQPARPTTNTSNRVHAYTPTRGTNQATRQVYVPARGTQLAETGVTSYTFPLLAAAGTSIVLGAGVSAYARTRGHGRHKAPTA</sequence>
<dbReference type="Proteomes" id="UP000627538">
    <property type="component" value="Unassembled WGS sequence"/>
</dbReference>
<evidence type="ECO:0000256" key="2">
    <source>
        <dbReference type="SAM" id="Phobius"/>
    </source>
</evidence>
<reference evidence="4 5" key="1">
    <citation type="submission" date="2020-08" db="EMBL/GenBank/DDBJ databases">
        <title>Winkia gen. nov., sp. nov., isolated from faeces of the Anser albifrons in China.</title>
        <authorList>
            <person name="Liu Q."/>
        </authorList>
    </citation>
    <scope>NUCLEOTIDE SEQUENCE [LARGE SCALE GENOMIC DNA]</scope>
    <source>
        <strain evidence="4 5">C62</strain>
    </source>
</reference>
<evidence type="ECO:0000256" key="1">
    <source>
        <dbReference type="SAM" id="MobiDB-lite"/>
    </source>
</evidence>
<keyword evidence="2" id="KW-0812">Transmembrane</keyword>
<feature type="compositionally biased region" description="Polar residues" evidence="1">
    <location>
        <begin position="109"/>
        <end position="120"/>
    </location>
</feature>
<evidence type="ECO:0000313" key="4">
    <source>
        <dbReference type="EMBL" id="MBD3689767.1"/>
    </source>
</evidence>
<keyword evidence="2" id="KW-0472">Membrane</keyword>
<feature type="signal peptide" evidence="3">
    <location>
        <begin position="1"/>
        <end position="22"/>
    </location>
</feature>
<comment type="caution">
    <text evidence="4">The sequence shown here is derived from an EMBL/GenBank/DDBJ whole genome shotgun (WGS) entry which is preliminary data.</text>
</comment>
<feature type="compositionally biased region" description="Low complexity" evidence="1">
    <location>
        <begin position="92"/>
        <end position="108"/>
    </location>
</feature>